<comment type="caution">
    <text evidence="1">The sequence shown here is derived from an EMBL/GenBank/DDBJ whole genome shotgun (WGS) entry which is preliminary data.</text>
</comment>
<proteinExistence type="predicted"/>
<accession>A0A2T2WF06</accession>
<protein>
    <submittedName>
        <fullName evidence="1">Uncharacterized protein</fullName>
    </submittedName>
</protein>
<dbReference type="Proteomes" id="UP000242699">
    <property type="component" value="Unassembled WGS sequence"/>
</dbReference>
<sequence length="98" mass="9871">MVSATTAIAQAKQAAGSQWNAKGPISTQFGTVTTPLYQGPAWIVSVPNVAVPVVGPYIPGGASSTSQTSSGTLNIIVNARSGHPIEGVSQSTITLHSP</sequence>
<dbReference type="AlphaFoldDB" id="A0A2T2WF06"/>
<gene>
    <name evidence="1" type="ORF">C7B43_21675</name>
</gene>
<reference evidence="1 2" key="1">
    <citation type="journal article" date="2014" name="BMC Genomics">
        <title>Comparison of environmental and isolate Sulfobacillus genomes reveals diverse carbon, sulfur, nitrogen, and hydrogen metabolisms.</title>
        <authorList>
            <person name="Justice N.B."/>
            <person name="Norman A."/>
            <person name="Brown C.T."/>
            <person name="Singh A."/>
            <person name="Thomas B.C."/>
            <person name="Banfield J.F."/>
        </authorList>
    </citation>
    <scope>NUCLEOTIDE SEQUENCE [LARGE SCALE GENOMIC DNA]</scope>
    <source>
        <strain evidence="1">AMDSBA1</strain>
    </source>
</reference>
<name>A0A2T2WF06_9FIRM</name>
<evidence type="ECO:0000313" key="2">
    <source>
        <dbReference type="Proteomes" id="UP000242699"/>
    </source>
</evidence>
<evidence type="ECO:0000313" key="1">
    <source>
        <dbReference type="EMBL" id="PSR20816.1"/>
    </source>
</evidence>
<dbReference type="EMBL" id="PXYT01000154">
    <property type="protein sequence ID" value="PSR20816.1"/>
    <property type="molecule type" value="Genomic_DNA"/>
</dbReference>
<organism evidence="1 2">
    <name type="scientific">Sulfobacillus benefaciens</name>
    <dbReference type="NCBI Taxonomy" id="453960"/>
    <lineage>
        <taxon>Bacteria</taxon>
        <taxon>Bacillati</taxon>
        <taxon>Bacillota</taxon>
        <taxon>Clostridia</taxon>
        <taxon>Eubacteriales</taxon>
        <taxon>Clostridiales Family XVII. Incertae Sedis</taxon>
        <taxon>Sulfobacillus</taxon>
    </lineage>
</organism>